<accession>A0A1R1L5S6</accession>
<dbReference type="STRING" id="554083.BKD30_15440"/>
<feature type="region of interest" description="Disordered" evidence="1">
    <location>
        <begin position="132"/>
        <end position="151"/>
    </location>
</feature>
<feature type="non-terminal residue" evidence="2">
    <location>
        <position position="1"/>
    </location>
</feature>
<evidence type="ECO:0000313" key="3">
    <source>
        <dbReference type="Proteomes" id="UP000187085"/>
    </source>
</evidence>
<reference evidence="2 3" key="1">
    <citation type="submission" date="2016-12" db="EMBL/GenBank/DDBJ databases">
        <title>Draft genome of Tersicoccus phoenicis 1P05MA.</title>
        <authorList>
            <person name="Nakajima Y."/>
            <person name="Yoshizawa S."/>
            <person name="Nakamura K."/>
            <person name="Ogura Y."/>
            <person name="Hayashi T."/>
            <person name="Kogure K."/>
        </authorList>
    </citation>
    <scope>NUCLEOTIDE SEQUENCE [LARGE SCALE GENOMIC DNA]</scope>
    <source>
        <strain evidence="2 3">1p05MA</strain>
    </source>
</reference>
<proteinExistence type="predicted"/>
<gene>
    <name evidence="2" type="ORF">BKD30_15440</name>
</gene>
<feature type="compositionally biased region" description="Basic and acidic residues" evidence="1">
    <location>
        <begin position="142"/>
        <end position="151"/>
    </location>
</feature>
<comment type="caution">
    <text evidence="2">The sequence shown here is derived from an EMBL/GenBank/DDBJ whole genome shotgun (WGS) entry which is preliminary data.</text>
</comment>
<evidence type="ECO:0000256" key="1">
    <source>
        <dbReference type="SAM" id="MobiDB-lite"/>
    </source>
</evidence>
<organism evidence="2 3">
    <name type="scientific">Tersicoccus phoenicis</name>
    <dbReference type="NCBI Taxonomy" id="554083"/>
    <lineage>
        <taxon>Bacteria</taxon>
        <taxon>Bacillati</taxon>
        <taxon>Actinomycetota</taxon>
        <taxon>Actinomycetes</taxon>
        <taxon>Micrococcales</taxon>
        <taxon>Micrococcaceae</taxon>
        <taxon>Tersicoccus</taxon>
    </lineage>
</organism>
<dbReference type="Proteomes" id="UP000187085">
    <property type="component" value="Unassembled WGS sequence"/>
</dbReference>
<name>A0A1R1L5S6_9MICC</name>
<keyword evidence="3" id="KW-1185">Reference proteome</keyword>
<dbReference type="EMBL" id="MRDE01000132">
    <property type="protein sequence ID" value="OMH22900.1"/>
    <property type="molecule type" value="Genomic_DNA"/>
</dbReference>
<protein>
    <submittedName>
        <fullName evidence="2">Transposase</fullName>
    </submittedName>
</protein>
<dbReference type="AlphaFoldDB" id="A0A1R1L5S6"/>
<sequence length="277" mass="29042">VKLAKADIVPTDTNLRPGYESFAELEAACEAFMGEVNTREHRATRRKPATMLEEERARLHRVPDTAHTVAFGLSRAVPQNTPMVTFENGQYSVPAHLLGAHVFVRSHGVGTDEQVVLVHVGSDGPVEVARHPRARPGSPAIDDAHFPDHRQKGPGDYTITARSAAEAEFLAIGAGAHTWLLEAAAAGTARMNVKMAEAVALAKISGTAQVDAALGEAATYGRFATGDLASILTTGSSKGTSHRADEKASLAQGTAGWAAIGQPVTPVTAVEGLEESA</sequence>
<dbReference type="PANTHER" id="PTHR35004">
    <property type="entry name" value="TRANSPOSASE RV3428C-RELATED"/>
    <property type="match status" value="1"/>
</dbReference>
<evidence type="ECO:0000313" key="2">
    <source>
        <dbReference type="EMBL" id="OMH22900.1"/>
    </source>
</evidence>